<dbReference type="STRING" id="1287681.M7TM53"/>
<feature type="region of interest" description="Disordered" evidence="4">
    <location>
        <begin position="533"/>
        <end position="595"/>
    </location>
</feature>
<dbReference type="GO" id="GO:0005524">
    <property type="term" value="F:ATP binding"/>
    <property type="evidence" value="ECO:0007669"/>
    <property type="project" value="UniProtKB-KW"/>
</dbReference>
<reference evidence="8" key="1">
    <citation type="journal article" date="2013" name="Genome Announc.">
        <title>Draft genome sequence of the grapevine dieback fungus Eutypa lata UCR-EL1.</title>
        <authorList>
            <person name="Blanco-Ulate B."/>
            <person name="Rolshausen P.E."/>
            <person name="Cantu D."/>
        </authorList>
    </citation>
    <scope>NUCLEOTIDE SEQUENCE [LARGE SCALE GENOMIC DNA]</scope>
    <source>
        <strain evidence="8">UCR-EL1</strain>
    </source>
</reference>
<accession>M7TM53</accession>
<dbReference type="OMA" id="NLVDHWL"/>
<dbReference type="InterPro" id="IPR027417">
    <property type="entry name" value="P-loop_NTPase"/>
</dbReference>
<keyword evidence="7" id="KW-0347">Helicase</keyword>
<dbReference type="eggNOG" id="KOG1002">
    <property type="taxonomic scope" value="Eukaryota"/>
</dbReference>
<evidence type="ECO:0000256" key="2">
    <source>
        <dbReference type="ARBA" id="ARBA00022801"/>
    </source>
</evidence>
<dbReference type="PANTHER" id="PTHR45626:SF51">
    <property type="entry name" value="SNF2-RELATED DOMAIN-CONTAINING PROTEIN"/>
    <property type="match status" value="1"/>
</dbReference>
<sequence length="917" mass="101840">MGTGKTLICLALILATKQEPTNAPEPFMAEIPPRAKKASLVDMAAATANKNSVAWKPYFEACRAQLGLDYENCISALEKTENRALYRIKSETLIEPRRSGRTAARSVPFKEVYLSSCNLIIAPNNLVTQWKNEIKKHTSGLKVLVIVDKTPIPQVTVLLTYDVIIFSHTRFELIQRERRNPGGPLLDIYCPLEYIQFKRCIIDEGHKLGSQGPGFRSDMMRVIDRLEIAARWVVTGTPSRGLFGISQEAPVAANLDNDSSGKQSSDTAIQQEREDLQRIGNLAAKYLKVRPWANTKDEAGDTIADWNIYVMNQKQHSKGQNRRDCLKNTLDSLIIRHRLADVSQMLPPVNEKTVVLEGSFQDKLSLNLFSMMIIFNSVQSQRTDMDYFFHPRQRKSLVQLVNNLRQASFFGGSFFSAQDIAKSVQTAEEFLEKKAIPISPEDEKLLKQAIDFGKLATSNRLKDVSSQFHSLPIYLEGFPGGNGKNWSLDDRGDDGEPICTDAGLVLALQKYLNPCIDAPTSLKLMIETGRLDSQGKAERTQALTAAADATGRSTAHESQAETLAGHTPLGDDFHAKPKSGTLGNPTMLDIEDQNPVESNTTSKIEIAEPLAKTRIISTASAKLSYLIDSIVKYQGEEQIIVFYDNNNIAYYLAGLLEILQIEHLIYTRAGLSAERRAQYIATFTENAKFRVLLMDISQAAFGLDMRSASRIYFLGPVLNPQVEAQAIGRARRISQQKPVTVETLVLRGSIEELIVDRRRRMTQAEHRRVSSVLDDRPMYEWILDARILPMGDADNGDGGDGLAQTAALKTPQFVFGRGFGRQLHPDEGLLLAENGAATSPETKQRDTESAKFGVEASGVPLMLTRGLKRPRSPALRTDNGTTPTTEGQEDADTTMTAVPKNPTKRRARIAWADEEDL</sequence>
<dbReference type="Pfam" id="PF00176">
    <property type="entry name" value="SNF2-rel_dom"/>
    <property type="match status" value="1"/>
</dbReference>
<dbReference type="AlphaFoldDB" id="M7TM53"/>
<dbReference type="Pfam" id="PF00271">
    <property type="entry name" value="Helicase_C"/>
    <property type="match status" value="1"/>
</dbReference>
<feature type="region of interest" description="Disordered" evidence="4">
    <location>
        <begin position="865"/>
        <end position="917"/>
    </location>
</feature>
<dbReference type="GO" id="GO:0008094">
    <property type="term" value="F:ATP-dependent activity, acting on DNA"/>
    <property type="evidence" value="ECO:0007669"/>
    <property type="project" value="TreeGrafter"/>
</dbReference>
<keyword evidence="2" id="KW-0378">Hydrolase</keyword>
<dbReference type="Gene3D" id="3.40.50.10810">
    <property type="entry name" value="Tandem AAA-ATPase domain"/>
    <property type="match status" value="1"/>
</dbReference>
<dbReference type="EMBL" id="KB705728">
    <property type="protein sequence ID" value="EMR70996.1"/>
    <property type="molecule type" value="Genomic_DNA"/>
</dbReference>
<keyword evidence="5" id="KW-0732">Signal</keyword>
<dbReference type="GO" id="GO:0016787">
    <property type="term" value="F:hydrolase activity"/>
    <property type="evidence" value="ECO:0007669"/>
    <property type="project" value="UniProtKB-KW"/>
</dbReference>
<dbReference type="InterPro" id="IPR050628">
    <property type="entry name" value="SNF2_RAD54_helicase_TF"/>
</dbReference>
<evidence type="ECO:0000313" key="7">
    <source>
        <dbReference type="EMBL" id="EMR70996.1"/>
    </source>
</evidence>
<evidence type="ECO:0000256" key="1">
    <source>
        <dbReference type="ARBA" id="ARBA00022741"/>
    </source>
</evidence>
<dbReference type="InterPro" id="IPR049730">
    <property type="entry name" value="SNF2/RAD54-like_C"/>
</dbReference>
<dbReference type="eggNOG" id="KOG1001">
    <property type="taxonomic scope" value="Eukaryota"/>
</dbReference>
<dbReference type="InterPro" id="IPR000330">
    <property type="entry name" value="SNF2_N"/>
</dbReference>
<evidence type="ECO:0000259" key="6">
    <source>
        <dbReference type="PROSITE" id="PS51194"/>
    </source>
</evidence>
<evidence type="ECO:0000256" key="5">
    <source>
        <dbReference type="SAM" id="SignalP"/>
    </source>
</evidence>
<dbReference type="KEGG" id="ela:UCREL1_1949"/>
<dbReference type="HOGENOM" id="CLU_003233_2_0_1"/>
<dbReference type="InterPro" id="IPR038718">
    <property type="entry name" value="SNF2-like_sf"/>
</dbReference>
<evidence type="ECO:0000256" key="4">
    <source>
        <dbReference type="SAM" id="MobiDB-lite"/>
    </source>
</evidence>
<dbReference type="GO" id="GO:0005634">
    <property type="term" value="C:nucleus"/>
    <property type="evidence" value="ECO:0007669"/>
    <property type="project" value="TreeGrafter"/>
</dbReference>
<proteinExistence type="predicted"/>
<keyword evidence="3" id="KW-0067">ATP-binding</keyword>
<dbReference type="SUPFAM" id="SSF52540">
    <property type="entry name" value="P-loop containing nucleoside triphosphate hydrolases"/>
    <property type="match status" value="2"/>
</dbReference>
<dbReference type="PROSITE" id="PS51194">
    <property type="entry name" value="HELICASE_CTER"/>
    <property type="match status" value="1"/>
</dbReference>
<name>M7TM53_EUTLA</name>
<dbReference type="CDD" id="cd18793">
    <property type="entry name" value="SF2_C_SNF"/>
    <property type="match status" value="1"/>
</dbReference>
<dbReference type="GO" id="GO:0006281">
    <property type="term" value="P:DNA repair"/>
    <property type="evidence" value="ECO:0007669"/>
    <property type="project" value="TreeGrafter"/>
</dbReference>
<dbReference type="PANTHER" id="PTHR45626">
    <property type="entry name" value="TRANSCRIPTION TERMINATION FACTOR 2-RELATED"/>
    <property type="match status" value="1"/>
</dbReference>
<dbReference type="Proteomes" id="UP000012174">
    <property type="component" value="Unassembled WGS sequence"/>
</dbReference>
<feature type="domain" description="Helicase C-terminal" evidence="6">
    <location>
        <begin position="625"/>
        <end position="784"/>
    </location>
</feature>
<dbReference type="InterPro" id="IPR001650">
    <property type="entry name" value="Helicase_C-like"/>
</dbReference>
<feature type="signal peptide" evidence="5">
    <location>
        <begin position="1"/>
        <end position="23"/>
    </location>
</feature>
<evidence type="ECO:0000313" key="8">
    <source>
        <dbReference type="Proteomes" id="UP000012174"/>
    </source>
</evidence>
<protein>
    <submittedName>
        <fullName evidence="7">Putative snf2 family helicase protein</fullName>
    </submittedName>
</protein>
<dbReference type="GO" id="GO:0004386">
    <property type="term" value="F:helicase activity"/>
    <property type="evidence" value="ECO:0007669"/>
    <property type="project" value="UniProtKB-KW"/>
</dbReference>
<feature type="chain" id="PRO_5004085732" evidence="5">
    <location>
        <begin position="24"/>
        <end position="917"/>
    </location>
</feature>
<organism evidence="7 8">
    <name type="scientific">Eutypa lata (strain UCR-EL1)</name>
    <name type="common">Grapevine dieback disease fungus</name>
    <name type="synonym">Eutypa armeniacae</name>
    <dbReference type="NCBI Taxonomy" id="1287681"/>
    <lineage>
        <taxon>Eukaryota</taxon>
        <taxon>Fungi</taxon>
        <taxon>Dikarya</taxon>
        <taxon>Ascomycota</taxon>
        <taxon>Pezizomycotina</taxon>
        <taxon>Sordariomycetes</taxon>
        <taxon>Xylariomycetidae</taxon>
        <taxon>Xylariales</taxon>
        <taxon>Diatrypaceae</taxon>
        <taxon>Eutypa</taxon>
    </lineage>
</organism>
<evidence type="ECO:0000256" key="3">
    <source>
        <dbReference type="ARBA" id="ARBA00022840"/>
    </source>
</evidence>
<dbReference type="Gene3D" id="3.40.50.300">
    <property type="entry name" value="P-loop containing nucleotide triphosphate hydrolases"/>
    <property type="match status" value="1"/>
</dbReference>
<keyword evidence="8" id="KW-1185">Reference proteome</keyword>
<keyword evidence="1" id="KW-0547">Nucleotide-binding</keyword>
<dbReference type="OrthoDB" id="2801544at2759"/>
<gene>
    <name evidence="7" type="ORF">UCREL1_1949</name>
</gene>